<dbReference type="EMBL" id="NRSG01000229">
    <property type="protein sequence ID" value="MBK1660927.1"/>
    <property type="molecule type" value="Genomic_DNA"/>
</dbReference>
<evidence type="ECO:0000313" key="2">
    <source>
        <dbReference type="EMBL" id="MBK1660927.1"/>
    </source>
</evidence>
<dbReference type="PIRSF" id="PIRSF017082">
    <property type="entry name" value="YflP"/>
    <property type="match status" value="1"/>
</dbReference>
<sequence length="327" mass="34634">MPPGRDPCREDDTVKRLALGLAALLLAWPAAAQTFPDRPVRLVVPFAPGGATDVGARVLAEALGQVLPQPVVVENRQGGAGMVAAEFVARAPADGHTLLFNNTSHAVLRVVVPNAPIDPIRQLAPVAILSEMPMVMLVANNVPAQDGREFLRMVRAAPGKFDYGSTGGGGTLGMAALLFLRTTGLEMGEIPYRGGAPATLDLAAGRIALVYDIALTGLQTARGGQARAFAVTSPQRSPAALEVPTWREIGVDSEMVVWQAVFAPAATPAPVMQALHAAITRVQQTESVRKKWTELGVDRVLATPPEEAAQYVARDVQRWEGLMQPAR</sequence>
<reference evidence="2 3" key="1">
    <citation type="journal article" date="2020" name="Microorganisms">
        <title>Osmotic Adaptation and Compatible Solute Biosynthesis of Phototrophic Bacteria as Revealed from Genome Analyses.</title>
        <authorList>
            <person name="Imhoff J.F."/>
            <person name="Rahn T."/>
            <person name="Kunzel S."/>
            <person name="Keller A."/>
            <person name="Neulinger S.C."/>
        </authorList>
    </citation>
    <scope>NUCLEOTIDE SEQUENCE [LARGE SCALE GENOMIC DNA]</scope>
    <source>
        <strain evidence="2 3">DSM 15382</strain>
    </source>
</reference>
<accession>A0ABS1D280</accession>
<dbReference type="InterPro" id="IPR042100">
    <property type="entry name" value="Bug_dom1"/>
</dbReference>
<name>A0ABS1D280_9PROT</name>
<evidence type="ECO:0000256" key="1">
    <source>
        <dbReference type="ARBA" id="ARBA00006987"/>
    </source>
</evidence>
<dbReference type="Proteomes" id="UP000697995">
    <property type="component" value="Unassembled WGS sequence"/>
</dbReference>
<dbReference type="Gene3D" id="3.40.190.150">
    <property type="entry name" value="Bordetella uptake gene, domain 1"/>
    <property type="match status" value="1"/>
</dbReference>
<dbReference type="PANTHER" id="PTHR42928">
    <property type="entry name" value="TRICARBOXYLATE-BINDING PROTEIN"/>
    <property type="match status" value="1"/>
</dbReference>
<dbReference type="Pfam" id="PF03401">
    <property type="entry name" value="TctC"/>
    <property type="match status" value="1"/>
</dbReference>
<gene>
    <name evidence="2" type="ORF">CKO45_22170</name>
</gene>
<keyword evidence="3" id="KW-1185">Reference proteome</keyword>
<proteinExistence type="inferred from homology"/>
<evidence type="ECO:0000313" key="3">
    <source>
        <dbReference type="Proteomes" id="UP000697995"/>
    </source>
</evidence>
<protein>
    <recommendedName>
        <fullName evidence="4">Tripartite tricarboxylate transporter substrate binding protein</fullName>
    </recommendedName>
</protein>
<dbReference type="Gene3D" id="3.40.190.10">
    <property type="entry name" value="Periplasmic binding protein-like II"/>
    <property type="match status" value="1"/>
</dbReference>
<comment type="caution">
    <text evidence="2">The sequence shown here is derived from an EMBL/GenBank/DDBJ whole genome shotgun (WGS) entry which is preliminary data.</text>
</comment>
<dbReference type="PANTHER" id="PTHR42928:SF5">
    <property type="entry name" value="BLR1237 PROTEIN"/>
    <property type="match status" value="1"/>
</dbReference>
<dbReference type="InterPro" id="IPR005064">
    <property type="entry name" value="BUG"/>
</dbReference>
<evidence type="ECO:0008006" key="4">
    <source>
        <dbReference type="Google" id="ProtNLM"/>
    </source>
</evidence>
<organism evidence="2 3">
    <name type="scientific">Paracraurococcus ruber</name>
    <dbReference type="NCBI Taxonomy" id="77675"/>
    <lineage>
        <taxon>Bacteria</taxon>
        <taxon>Pseudomonadati</taxon>
        <taxon>Pseudomonadota</taxon>
        <taxon>Alphaproteobacteria</taxon>
        <taxon>Acetobacterales</taxon>
        <taxon>Roseomonadaceae</taxon>
        <taxon>Paracraurococcus</taxon>
    </lineage>
</organism>
<comment type="similarity">
    <text evidence="1">Belongs to the UPF0065 (bug) family.</text>
</comment>